<comment type="caution">
    <text evidence="4">The sequence shown here is derived from an EMBL/GenBank/DDBJ whole genome shotgun (WGS) entry which is preliminary data.</text>
</comment>
<evidence type="ECO:0000256" key="1">
    <source>
        <dbReference type="ARBA" id="ARBA00022574"/>
    </source>
</evidence>
<evidence type="ECO:0000313" key="5">
    <source>
        <dbReference type="Proteomes" id="UP000676336"/>
    </source>
</evidence>
<keyword evidence="2" id="KW-0677">Repeat</keyword>
<dbReference type="GO" id="GO:0008017">
    <property type="term" value="F:microtubule binding"/>
    <property type="evidence" value="ECO:0007669"/>
    <property type="project" value="TreeGrafter"/>
</dbReference>
<dbReference type="InterPro" id="IPR015943">
    <property type="entry name" value="WD40/YVTN_repeat-like_dom_sf"/>
</dbReference>
<dbReference type="AlphaFoldDB" id="A0A8S3HZ04"/>
<proteinExistence type="predicted"/>
<dbReference type="InterPro" id="IPR055442">
    <property type="entry name" value="Beta-prop_EML-like_2nd"/>
</dbReference>
<protein>
    <recommendedName>
        <fullName evidence="3">EML-like second beta-propeller domain-containing protein</fullName>
    </recommendedName>
</protein>
<dbReference type="InterPro" id="IPR050630">
    <property type="entry name" value="WD_repeat_EMAP"/>
</dbReference>
<accession>A0A8S3HZ04</accession>
<sequence length="143" mass="16093">MGKAIRSISFHADGNLLAVGFQDGQISLVGFSKEKKELTEIDKTRERNAAIVCVRFSPNKKLLVASSNNCSIDFFNIQQNKLARVGYVTHIDDAVLQIDWATNSEYIRASTAGYHALVFHAPIGEEVKNHEEIEKIVWDSWTR</sequence>
<dbReference type="PANTHER" id="PTHR13720:SF33">
    <property type="entry name" value="HELP DOMAIN-CONTAINING PROTEIN"/>
    <property type="match status" value="1"/>
</dbReference>
<dbReference type="Proteomes" id="UP000676336">
    <property type="component" value="Unassembled WGS sequence"/>
</dbReference>
<gene>
    <name evidence="4" type="ORF">SMN809_LOCUS72363</name>
</gene>
<feature type="domain" description="EML-like second beta-propeller" evidence="3">
    <location>
        <begin position="2"/>
        <end position="142"/>
    </location>
</feature>
<evidence type="ECO:0000313" key="4">
    <source>
        <dbReference type="EMBL" id="CAF5191354.1"/>
    </source>
</evidence>
<dbReference type="InterPro" id="IPR036322">
    <property type="entry name" value="WD40_repeat_dom_sf"/>
</dbReference>
<evidence type="ECO:0000259" key="3">
    <source>
        <dbReference type="Pfam" id="PF23414"/>
    </source>
</evidence>
<organism evidence="4 5">
    <name type="scientific">Rotaria magnacalcarata</name>
    <dbReference type="NCBI Taxonomy" id="392030"/>
    <lineage>
        <taxon>Eukaryota</taxon>
        <taxon>Metazoa</taxon>
        <taxon>Spiralia</taxon>
        <taxon>Gnathifera</taxon>
        <taxon>Rotifera</taxon>
        <taxon>Eurotatoria</taxon>
        <taxon>Bdelloidea</taxon>
        <taxon>Philodinida</taxon>
        <taxon>Philodinidae</taxon>
        <taxon>Rotaria</taxon>
    </lineage>
</organism>
<dbReference type="Pfam" id="PF23414">
    <property type="entry name" value="Beta-prop_EML_2"/>
    <property type="match status" value="1"/>
</dbReference>
<keyword evidence="1" id="KW-0853">WD repeat</keyword>
<evidence type="ECO:0000256" key="2">
    <source>
        <dbReference type="ARBA" id="ARBA00022737"/>
    </source>
</evidence>
<dbReference type="EMBL" id="CAJOBI010325510">
    <property type="protein sequence ID" value="CAF5191354.1"/>
    <property type="molecule type" value="Genomic_DNA"/>
</dbReference>
<dbReference type="SUPFAM" id="SSF50978">
    <property type="entry name" value="WD40 repeat-like"/>
    <property type="match status" value="1"/>
</dbReference>
<name>A0A8S3HZ04_9BILA</name>
<dbReference type="PANTHER" id="PTHR13720">
    <property type="entry name" value="WD-40 REPEAT PROTEIN"/>
    <property type="match status" value="1"/>
</dbReference>
<dbReference type="Gene3D" id="2.130.10.10">
    <property type="entry name" value="YVTN repeat-like/Quinoprotein amine dehydrogenase"/>
    <property type="match status" value="1"/>
</dbReference>
<reference evidence="4" key="1">
    <citation type="submission" date="2021-02" db="EMBL/GenBank/DDBJ databases">
        <authorList>
            <person name="Nowell W R."/>
        </authorList>
    </citation>
    <scope>NUCLEOTIDE SEQUENCE</scope>
</reference>